<organism evidence="1 2">
    <name type="scientific">Cardiocondyla obscurior</name>
    <dbReference type="NCBI Taxonomy" id="286306"/>
    <lineage>
        <taxon>Eukaryota</taxon>
        <taxon>Metazoa</taxon>
        <taxon>Ecdysozoa</taxon>
        <taxon>Arthropoda</taxon>
        <taxon>Hexapoda</taxon>
        <taxon>Insecta</taxon>
        <taxon>Pterygota</taxon>
        <taxon>Neoptera</taxon>
        <taxon>Endopterygota</taxon>
        <taxon>Hymenoptera</taxon>
        <taxon>Apocrita</taxon>
        <taxon>Aculeata</taxon>
        <taxon>Formicoidea</taxon>
        <taxon>Formicidae</taxon>
        <taxon>Myrmicinae</taxon>
        <taxon>Cardiocondyla</taxon>
    </lineage>
</organism>
<protein>
    <submittedName>
        <fullName evidence="1">Uncharacterized protein</fullName>
    </submittedName>
</protein>
<dbReference type="Proteomes" id="UP001430953">
    <property type="component" value="Unassembled WGS sequence"/>
</dbReference>
<proteinExistence type="predicted"/>
<keyword evidence="2" id="KW-1185">Reference proteome</keyword>
<comment type="caution">
    <text evidence="1">The sequence shown here is derived from an EMBL/GenBank/DDBJ whole genome shotgun (WGS) entry which is preliminary data.</text>
</comment>
<gene>
    <name evidence="1" type="ORF">PUN28_018797</name>
</gene>
<sequence>MNFSVTNFSWGPREITYCCLHQRHLCYQSKNLRLKNGRDISRESAAPWNIHDIFSPFIFLFFFTAQIQIEWSESQSAKITIVDSSTRVHFLFIFRLPLTPSPFSTWSLFYAQGVRRGTFFPRRSLLIARLIILSSWRKCVRENFDDEIERTIHDQKY</sequence>
<name>A0AAW2EC52_9HYME</name>
<evidence type="ECO:0000313" key="1">
    <source>
        <dbReference type="EMBL" id="KAL0101248.1"/>
    </source>
</evidence>
<dbReference type="AlphaFoldDB" id="A0AAW2EC52"/>
<evidence type="ECO:0000313" key="2">
    <source>
        <dbReference type="Proteomes" id="UP001430953"/>
    </source>
</evidence>
<reference evidence="1 2" key="1">
    <citation type="submission" date="2023-03" db="EMBL/GenBank/DDBJ databases">
        <title>High recombination rates correlate with genetic variation in Cardiocondyla obscurior ants.</title>
        <authorList>
            <person name="Errbii M."/>
        </authorList>
    </citation>
    <scope>NUCLEOTIDE SEQUENCE [LARGE SCALE GENOMIC DNA]</scope>
    <source>
        <strain evidence="1">Alpha-2009</strain>
        <tissue evidence="1">Whole body</tissue>
    </source>
</reference>
<accession>A0AAW2EC52</accession>
<dbReference type="EMBL" id="JADYXP020000024">
    <property type="protein sequence ID" value="KAL0101248.1"/>
    <property type="molecule type" value="Genomic_DNA"/>
</dbReference>